<keyword evidence="7" id="KW-1185">Reference proteome</keyword>
<dbReference type="Pfam" id="PF00440">
    <property type="entry name" value="TetR_N"/>
    <property type="match status" value="1"/>
</dbReference>
<feature type="DNA-binding region" description="H-T-H motif" evidence="4">
    <location>
        <begin position="32"/>
        <end position="51"/>
    </location>
</feature>
<evidence type="ECO:0000256" key="3">
    <source>
        <dbReference type="ARBA" id="ARBA00023163"/>
    </source>
</evidence>
<evidence type="ECO:0000256" key="1">
    <source>
        <dbReference type="ARBA" id="ARBA00023015"/>
    </source>
</evidence>
<dbReference type="GO" id="GO:0003677">
    <property type="term" value="F:DNA binding"/>
    <property type="evidence" value="ECO:0007669"/>
    <property type="project" value="UniProtKB-UniRule"/>
</dbReference>
<dbReference type="Proteomes" id="UP000321389">
    <property type="component" value="Chromosome"/>
</dbReference>
<dbReference type="Gene3D" id="1.10.357.10">
    <property type="entry name" value="Tetracycline Repressor, domain 2"/>
    <property type="match status" value="1"/>
</dbReference>
<dbReference type="Pfam" id="PF16925">
    <property type="entry name" value="TetR_C_13"/>
    <property type="match status" value="1"/>
</dbReference>
<dbReference type="InterPro" id="IPR001647">
    <property type="entry name" value="HTH_TetR"/>
</dbReference>
<sequence>MPARGRPRGFDRDEALKSAMELFWARGYDGASLAELTSAMGINAPSLYAAFGSKEKLFEEALALYARCEGNEIWDAVPAAATARQAIADFLRLTALSFSRPGKPAGCLIVLGSLHADDSNAEVCAMLQRYRADNVTMLRNRLERAVAEGELAPAVDCGAIARFYATVQQGMSIQARDGAGRDALLAVANGAMAAWEGLTEPENGPA</sequence>
<dbReference type="PROSITE" id="PS50977">
    <property type="entry name" value="HTH_TETR_2"/>
    <property type="match status" value="1"/>
</dbReference>
<dbReference type="SUPFAM" id="SSF46689">
    <property type="entry name" value="Homeodomain-like"/>
    <property type="match status" value="1"/>
</dbReference>
<reference evidence="6" key="1">
    <citation type="submission" date="2020-04" db="EMBL/GenBank/DDBJ databases">
        <title>Nitratireductor sp. nov. isolated from mangrove soil.</title>
        <authorList>
            <person name="Ye Y."/>
        </authorList>
    </citation>
    <scope>NUCLEOTIDE SEQUENCE</scope>
    <source>
        <strain evidence="6">SY7</strain>
    </source>
</reference>
<proteinExistence type="predicted"/>
<dbReference type="Gene3D" id="1.10.10.60">
    <property type="entry name" value="Homeodomain-like"/>
    <property type="match status" value="1"/>
</dbReference>
<organism evidence="6 7">
    <name type="scientific">Nitratireductor mangrovi</name>
    <dbReference type="NCBI Taxonomy" id="2599600"/>
    <lineage>
        <taxon>Bacteria</taxon>
        <taxon>Pseudomonadati</taxon>
        <taxon>Pseudomonadota</taxon>
        <taxon>Alphaproteobacteria</taxon>
        <taxon>Hyphomicrobiales</taxon>
        <taxon>Phyllobacteriaceae</taxon>
        <taxon>Nitratireductor</taxon>
    </lineage>
</organism>
<dbReference type="OrthoDB" id="9795242at2"/>
<evidence type="ECO:0000313" key="7">
    <source>
        <dbReference type="Proteomes" id="UP000321389"/>
    </source>
</evidence>
<dbReference type="EMBL" id="CP042301">
    <property type="protein sequence ID" value="QDZ02965.1"/>
    <property type="molecule type" value="Genomic_DNA"/>
</dbReference>
<dbReference type="AlphaFoldDB" id="A0A5B8L4V8"/>
<evidence type="ECO:0000313" key="6">
    <source>
        <dbReference type="EMBL" id="QDZ02965.1"/>
    </source>
</evidence>
<dbReference type="SUPFAM" id="SSF48498">
    <property type="entry name" value="Tetracyclin repressor-like, C-terminal domain"/>
    <property type="match status" value="1"/>
</dbReference>
<keyword evidence="3" id="KW-0804">Transcription</keyword>
<accession>A0A5B8L4V8</accession>
<protein>
    <submittedName>
        <fullName evidence="6">TetR/AcrR family transcriptional regulator</fullName>
    </submittedName>
</protein>
<dbReference type="InterPro" id="IPR023772">
    <property type="entry name" value="DNA-bd_HTH_TetR-type_CS"/>
</dbReference>
<dbReference type="PROSITE" id="PS01081">
    <property type="entry name" value="HTH_TETR_1"/>
    <property type="match status" value="1"/>
</dbReference>
<evidence type="ECO:0000256" key="2">
    <source>
        <dbReference type="ARBA" id="ARBA00023125"/>
    </source>
</evidence>
<keyword evidence="2 4" id="KW-0238">DNA-binding</keyword>
<dbReference type="InterPro" id="IPR009057">
    <property type="entry name" value="Homeodomain-like_sf"/>
</dbReference>
<dbReference type="PANTHER" id="PTHR47506:SF1">
    <property type="entry name" value="HTH-TYPE TRANSCRIPTIONAL REGULATOR YJDC"/>
    <property type="match status" value="1"/>
</dbReference>
<name>A0A5B8L4V8_9HYPH</name>
<evidence type="ECO:0000259" key="5">
    <source>
        <dbReference type="PROSITE" id="PS50977"/>
    </source>
</evidence>
<feature type="domain" description="HTH tetR-type" evidence="5">
    <location>
        <begin position="9"/>
        <end position="69"/>
    </location>
</feature>
<keyword evidence="1" id="KW-0805">Transcription regulation</keyword>
<dbReference type="PRINTS" id="PR00455">
    <property type="entry name" value="HTHTETR"/>
</dbReference>
<dbReference type="PANTHER" id="PTHR47506">
    <property type="entry name" value="TRANSCRIPTIONAL REGULATORY PROTEIN"/>
    <property type="match status" value="1"/>
</dbReference>
<dbReference type="RefSeq" id="WP_146301599.1">
    <property type="nucleotide sequence ID" value="NZ_CP042301.2"/>
</dbReference>
<evidence type="ECO:0000256" key="4">
    <source>
        <dbReference type="PROSITE-ProRule" id="PRU00335"/>
    </source>
</evidence>
<dbReference type="KEGG" id="niy:FQ775_22795"/>
<dbReference type="InterPro" id="IPR036271">
    <property type="entry name" value="Tet_transcr_reg_TetR-rel_C_sf"/>
</dbReference>
<gene>
    <name evidence="6" type="ORF">FQ775_22795</name>
</gene>
<dbReference type="InterPro" id="IPR011075">
    <property type="entry name" value="TetR_C"/>
</dbReference>